<dbReference type="Gene3D" id="2.170.16.10">
    <property type="entry name" value="Hedgehog/Intein (Hint) domain"/>
    <property type="match status" value="1"/>
</dbReference>
<name>A0ABT7ESU0_9GAMM</name>
<dbReference type="SMART" id="SM00306">
    <property type="entry name" value="HintN"/>
    <property type="match status" value="1"/>
</dbReference>
<protein>
    <submittedName>
        <fullName evidence="3">Hint domain-containing protein</fullName>
    </submittedName>
</protein>
<evidence type="ECO:0000313" key="4">
    <source>
        <dbReference type="Proteomes" id="UP001231915"/>
    </source>
</evidence>
<dbReference type="Proteomes" id="UP001231915">
    <property type="component" value="Unassembled WGS sequence"/>
</dbReference>
<keyword evidence="4" id="KW-1185">Reference proteome</keyword>
<evidence type="ECO:0000313" key="3">
    <source>
        <dbReference type="EMBL" id="MDK2598136.1"/>
    </source>
</evidence>
<dbReference type="CDD" id="cd00081">
    <property type="entry name" value="Hint"/>
    <property type="match status" value="1"/>
</dbReference>
<dbReference type="InterPro" id="IPR006141">
    <property type="entry name" value="Intein_N"/>
</dbReference>
<dbReference type="InterPro" id="IPR003587">
    <property type="entry name" value="Hint_dom_N"/>
</dbReference>
<feature type="signal peptide" evidence="1">
    <location>
        <begin position="1"/>
        <end position="21"/>
    </location>
</feature>
<comment type="caution">
    <text evidence="3">The sequence shown here is derived from an EMBL/GenBank/DDBJ whole genome shotgun (WGS) entry which is preliminary data.</text>
</comment>
<dbReference type="PROSITE" id="PS50817">
    <property type="entry name" value="INTEIN_N_TER"/>
    <property type="match status" value="1"/>
</dbReference>
<proteinExistence type="predicted"/>
<dbReference type="EMBL" id="JASJUT010000014">
    <property type="protein sequence ID" value="MDK2598136.1"/>
    <property type="molecule type" value="Genomic_DNA"/>
</dbReference>
<evidence type="ECO:0000259" key="2">
    <source>
        <dbReference type="SMART" id="SM00306"/>
    </source>
</evidence>
<keyword evidence="1" id="KW-0732">Signal</keyword>
<organism evidence="3 4">
    <name type="scientific">Pseudoalteromonas obscura</name>
    <dbReference type="NCBI Taxonomy" id="3048491"/>
    <lineage>
        <taxon>Bacteria</taxon>
        <taxon>Pseudomonadati</taxon>
        <taxon>Pseudomonadota</taxon>
        <taxon>Gammaproteobacteria</taxon>
        <taxon>Alteromonadales</taxon>
        <taxon>Pseudoalteromonadaceae</taxon>
        <taxon>Pseudoalteromonas</taxon>
    </lineage>
</organism>
<feature type="domain" description="Hint" evidence="2">
    <location>
        <begin position="491"/>
        <end position="589"/>
    </location>
</feature>
<sequence length="674" mass="74795">MKLVSLAVIAALGGASFVAVANPISVENLNLQTIVQPDASLSTYEQVSQRLAQHGINEKNRPHLFHVLKTTDINQASQSEMGIASVSGLANPANTECDNEKVCSFFTDMGFRTATDSNGNDYVIISAINSETAPTTYTFLDLSLVNEHGEPITIPRFIEYWGEGVTKKRMDITSVGRLRDILPKLMAAEQIFANAWVTVTYINASGVEVAETKQMSMEYSKDTLLADLGYVRNTAEGQGLEVFDPTAEMTIQPASSYTQIGASLLEKGVTAPVDRKEIDNADPTNNRIKVCLNRRYDDCDIDAYYDPGTPNDQIKAVVPFTGYRDVMGRVTKIYRPDWSTKNVTFDDNGNPTYTIDPKGERPVELYHGTEIFIQTKELGGATALGGGYQGSNHLFSDHINLKYFTKKVGSMTFDMTRISWNIPRSKGIFGDARLYGRYEDAHWIMNLSIESEETRGPRKMTRRYSYVVGSADMPDDQSWKDIEHPPLQMVFSCLAKGTMIKLANGKELAIEQLSVGETVLGASQFAPNVHIPLEIKDISIGSESQPMIKLTTESGKELLLTESHPVVTQSGVSSWANKVQVGDRIRTASGLELITQVKEQKYNEHVYNLKLARTADDPNHSPGETFSMFANGLQVGDLAMQTDNEFEELVETEQDVLKRIPEAWHKDYLNSLNK</sequence>
<dbReference type="RefSeq" id="WP_284138657.1">
    <property type="nucleotide sequence ID" value="NZ_JASJUT010000014.1"/>
</dbReference>
<gene>
    <name evidence="3" type="ORF">QNM18_24065</name>
</gene>
<accession>A0ABT7ESU0</accession>
<feature type="chain" id="PRO_5045172473" evidence="1">
    <location>
        <begin position="22"/>
        <end position="674"/>
    </location>
</feature>
<evidence type="ECO:0000256" key="1">
    <source>
        <dbReference type="SAM" id="SignalP"/>
    </source>
</evidence>
<dbReference type="InterPro" id="IPR036844">
    <property type="entry name" value="Hint_dom_sf"/>
</dbReference>
<dbReference type="SUPFAM" id="SSF51294">
    <property type="entry name" value="Hedgehog/intein (Hint) domain"/>
    <property type="match status" value="1"/>
</dbReference>
<reference evidence="3 4" key="1">
    <citation type="submission" date="2023-05" db="EMBL/GenBank/DDBJ databases">
        <title>Pseudoalteromonas ardens sp. nov., Pseudoalteromonas obscura sp. nov., and Pseudoalteromonas umbrosa sp. nov., isolated from the coral Montipora capitata.</title>
        <authorList>
            <person name="Thomas E.M."/>
            <person name="Smith E.M."/>
            <person name="Papke E."/>
            <person name="Shlafstein M.D."/>
            <person name="Oline D.K."/>
            <person name="Videau P."/>
            <person name="Saw J.H."/>
            <person name="Strangman W.K."/>
            <person name="Ushijima B."/>
        </authorList>
    </citation>
    <scope>NUCLEOTIDE SEQUENCE [LARGE SCALE GENOMIC DNA]</scope>
    <source>
        <strain evidence="3 4">P94</strain>
    </source>
</reference>